<keyword evidence="1" id="KW-0812">Transmembrane</keyword>
<feature type="transmembrane region" description="Helical" evidence="1">
    <location>
        <begin position="6"/>
        <end position="29"/>
    </location>
</feature>
<organism evidence="2">
    <name type="scientific">Varroa destructor</name>
    <name type="common">Honeybee mite</name>
    <dbReference type="NCBI Taxonomy" id="109461"/>
    <lineage>
        <taxon>Eukaryota</taxon>
        <taxon>Metazoa</taxon>
        <taxon>Ecdysozoa</taxon>
        <taxon>Arthropoda</taxon>
        <taxon>Chelicerata</taxon>
        <taxon>Arachnida</taxon>
        <taxon>Acari</taxon>
        <taxon>Parasitiformes</taxon>
        <taxon>Mesostigmata</taxon>
        <taxon>Gamasina</taxon>
        <taxon>Dermanyssoidea</taxon>
        <taxon>Varroidae</taxon>
        <taxon>Varroa</taxon>
    </lineage>
</organism>
<name>Q8HEI5_VARDE</name>
<keyword evidence="1" id="KW-0472">Membrane</keyword>
<accession>Q8HEI5</accession>
<dbReference type="EMBL" id="AY163547">
    <property type="protein sequence ID" value="AAN87155.1"/>
    <property type="molecule type" value="Genomic_DNA"/>
</dbReference>
<gene>
    <name evidence="2" type="primary">ATP8</name>
</gene>
<proteinExistence type="predicted"/>
<protein>
    <submittedName>
        <fullName evidence="2">ATP synthase 8</fullName>
    </submittedName>
</protein>
<evidence type="ECO:0000313" key="2">
    <source>
        <dbReference type="EMBL" id="AAN87155.1"/>
    </source>
</evidence>
<sequence>MPQMYPSYWVLIHMVFMLNYYMMMIYYYFMFKSMKFYKMKKG</sequence>
<dbReference type="AlphaFoldDB" id="Q8HEI5"/>
<keyword evidence="2" id="KW-0496">Mitochondrion</keyword>
<reference evidence="2" key="1">
    <citation type="journal article" date="2002" name="Exp. Appl. Acarol.">
        <title>Complete mitochondrial DNA sequence of the important honey bee pest, Varroa destructor (Acari: Varroidae).</title>
        <authorList>
            <person name="Evans J.D."/>
            <person name="Lopez D.L."/>
        </authorList>
    </citation>
    <scope>NUCLEOTIDE SEQUENCE</scope>
</reference>
<keyword evidence="1" id="KW-1133">Transmembrane helix</keyword>
<geneLocation type="mitochondrion" evidence="2"/>
<evidence type="ECO:0000256" key="1">
    <source>
        <dbReference type="SAM" id="Phobius"/>
    </source>
</evidence>